<evidence type="ECO:0000313" key="5">
    <source>
        <dbReference type="EMBL" id="GEA52171.1"/>
    </source>
</evidence>
<dbReference type="PANTHER" id="PTHR33121:SF79">
    <property type="entry name" value="CYCLIC DI-GMP PHOSPHODIESTERASE PDED-RELATED"/>
    <property type="match status" value="1"/>
</dbReference>
<feature type="domain" description="GGDEF" evidence="4">
    <location>
        <begin position="263"/>
        <end position="388"/>
    </location>
</feature>
<organism evidence="5 6">
    <name type="scientific">Vibrio inusitatus NBRC 102082</name>
    <dbReference type="NCBI Taxonomy" id="1219070"/>
    <lineage>
        <taxon>Bacteria</taxon>
        <taxon>Pseudomonadati</taxon>
        <taxon>Pseudomonadota</taxon>
        <taxon>Gammaproteobacteria</taxon>
        <taxon>Vibrionales</taxon>
        <taxon>Vibrionaceae</taxon>
        <taxon>Vibrio</taxon>
    </lineage>
</organism>
<evidence type="ECO:0000259" key="4">
    <source>
        <dbReference type="PROSITE" id="PS50887"/>
    </source>
</evidence>
<dbReference type="InterPro" id="IPR050706">
    <property type="entry name" value="Cyclic-di-GMP_PDE-like"/>
</dbReference>
<feature type="transmembrane region" description="Helical" evidence="1">
    <location>
        <begin position="6"/>
        <end position="25"/>
    </location>
</feature>
<dbReference type="InterPro" id="IPR042461">
    <property type="entry name" value="LapD_MoxY_peri_C"/>
</dbReference>
<dbReference type="InterPro" id="IPR043128">
    <property type="entry name" value="Rev_trsase/Diguanyl_cyclase"/>
</dbReference>
<dbReference type="EMBL" id="BJLF01000016">
    <property type="protein sequence ID" value="GEA52171.1"/>
    <property type="molecule type" value="Genomic_DNA"/>
</dbReference>
<accession>A0A4Y3HYU2</accession>
<evidence type="ECO:0000313" key="6">
    <source>
        <dbReference type="Proteomes" id="UP000318717"/>
    </source>
</evidence>
<keyword evidence="1" id="KW-0472">Membrane</keyword>
<dbReference type="Pfam" id="PF16448">
    <property type="entry name" value="LapD_MoxY_N"/>
    <property type="match status" value="1"/>
</dbReference>
<keyword evidence="1" id="KW-0812">Transmembrane</keyword>
<gene>
    <name evidence="5" type="ORF">VIN01S_29750</name>
</gene>
<feature type="domain" description="EAL" evidence="2">
    <location>
        <begin position="395"/>
        <end position="632"/>
    </location>
</feature>
<dbReference type="InterPro" id="IPR000160">
    <property type="entry name" value="GGDEF_dom"/>
</dbReference>
<dbReference type="CDD" id="cd06225">
    <property type="entry name" value="HAMP"/>
    <property type="match status" value="1"/>
</dbReference>
<dbReference type="Proteomes" id="UP000318717">
    <property type="component" value="Unassembled WGS sequence"/>
</dbReference>
<dbReference type="AlphaFoldDB" id="A0A4Y3HYU2"/>
<comment type="caution">
    <text evidence="5">The sequence shown here is derived from an EMBL/GenBank/DDBJ whole genome shotgun (WGS) entry which is preliminary data.</text>
</comment>
<evidence type="ECO:0000259" key="3">
    <source>
        <dbReference type="PROSITE" id="PS50885"/>
    </source>
</evidence>
<dbReference type="PROSITE" id="PS50887">
    <property type="entry name" value="GGDEF"/>
    <property type="match status" value="1"/>
</dbReference>
<dbReference type="PROSITE" id="PS50885">
    <property type="entry name" value="HAMP"/>
    <property type="match status" value="1"/>
</dbReference>
<dbReference type="RefSeq" id="WP_141346621.1">
    <property type="nucleotide sequence ID" value="NZ_BJLF01000016.1"/>
</dbReference>
<keyword evidence="6" id="KW-1185">Reference proteome</keyword>
<dbReference type="Pfam" id="PF00563">
    <property type="entry name" value="EAL"/>
    <property type="match status" value="1"/>
</dbReference>
<dbReference type="SMART" id="SM00052">
    <property type="entry name" value="EAL"/>
    <property type="match status" value="1"/>
</dbReference>
<dbReference type="InterPro" id="IPR035919">
    <property type="entry name" value="EAL_sf"/>
</dbReference>
<sequence>MTLYRKLLISISLAFVLLFVGLFYVDYHQSRQFIAQKQFSEVKNAINTVGLALSPYLKENDPVAVETAVNALFDGSSFSSVRVVMLQTGEEIVRSYPIRGDNVPKWLVNLDVFQTIHEKRVVTSGWLQLAEIEIISHPGVAYAALWRNMVVTFRVGIASFIFSLLLIGYFVKRSLQPLNQLSAAATQIANRDFNISLSKPETQELIPVFNAFESMVVRIKAFVEEQTRQADILRTQAFVDEASTLGNRNYFISQLESKKSEGQTLLIAIIRYEEATQAKARHDFDAVTDLMKLVGPKLKTLANDNSIICARLLDDEIGVIAPYLDEQQANDLLAQLSRVSQSATEITFEIGAVITDGFTDSMSILSSVDTALIKAKLEPDSQYIQYENKGLPITTTQWVELVEDAMEHNAVITKSQLVKGIASSAYHREIFSGIKHEGNYMPAIMFLAPMEKLSKAHLYDQYIIESMIKELSNDSSPVPVAINLAPATVTSPEFITWLETRLQKIPQLAAYLHFELHEVVFIYHKEMTRLLISSIRRNGAKFGVDNYAHHLESLDYLPEFSPDYVKLDYLFTLNLDDDKTAETLSSVAKLAHDIGAFVIATRIENQRQINKLAMHNVNGLQGFAIDTKDDNE</sequence>
<feature type="domain" description="HAMP" evidence="3">
    <location>
        <begin position="172"/>
        <end position="224"/>
    </location>
</feature>
<dbReference type="InterPro" id="IPR003660">
    <property type="entry name" value="HAMP_dom"/>
</dbReference>
<reference evidence="5 6" key="1">
    <citation type="submission" date="2019-06" db="EMBL/GenBank/DDBJ databases">
        <title>Whole genome shotgun sequence of Vibrio inusitatus NBRC 102082.</title>
        <authorList>
            <person name="Hosoyama A."/>
            <person name="Uohara A."/>
            <person name="Ohji S."/>
            <person name="Ichikawa N."/>
        </authorList>
    </citation>
    <scope>NUCLEOTIDE SEQUENCE [LARGE SCALE GENOMIC DNA]</scope>
    <source>
        <strain evidence="5 6">NBRC 102082</strain>
    </source>
</reference>
<dbReference type="SUPFAM" id="SSF141868">
    <property type="entry name" value="EAL domain-like"/>
    <property type="match status" value="1"/>
</dbReference>
<dbReference type="SMART" id="SM00267">
    <property type="entry name" value="GGDEF"/>
    <property type="match status" value="1"/>
</dbReference>
<keyword evidence="1" id="KW-1133">Transmembrane helix</keyword>
<protein>
    <submittedName>
        <fullName evidence="5">GGDEF domain-containing protein</fullName>
    </submittedName>
</protein>
<dbReference type="Gene3D" id="3.30.110.200">
    <property type="match status" value="1"/>
</dbReference>
<dbReference type="Gene3D" id="3.20.20.450">
    <property type="entry name" value="EAL domain"/>
    <property type="match status" value="1"/>
</dbReference>
<dbReference type="OrthoDB" id="5894408at2"/>
<dbReference type="Gene3D" id="6.20.270.20">
    <property type="entry name" value="LapD/MoxY periplasmic domain"/>
    <property type="match status" value="1"/>
</dbReference>
<dbReference type="GO" id="GO:0007165">
    <property type="term" value="P:signal transduction"/>
    <property type="evidence" value="ECO:0007669"/>
    <property type="project" value="InterPro"/>
</dbReference>
<dbReference type="PROSITE" id="PS50883">
    <property type="entry name" value="EAL"/>
    <property type="match status" value="1"/>
</dbReference>
<dbReference type="SMART" id="SM00304">
    <property type="entry name" value="HAMP"/>
    <property type="match status" value="1"/>
</dbReference>
<dbReference type="InterPro" id="IPR032244">
    <property type="entry name" value="LapD_MoxY_N"/>
</dbReference>
<dbReference type="SUPFAM" id="SSF55073">
    <property type="entry name" value="Nucleotide cyclase"/>
    <property type="match status" value="1"/>
</dbReference>
<evidence type="ECO:0000256" key="1">
    <source>
        <dbReference type="SAM" id="Phobius"/>
    </source>
</evidence>
<dbReference type="InterPro" id="IPR029787">
    <property type="entry name" value="Nucleotide_cyclase"/>
</dbReference>
<dbReference type="GO" id="GO:0016020">
    <property type="term" value="C:membrane"/>
    <property type="evidence" value="ECO:0007669"/>
    <property type="project" value="InterPro"/>
</dbReference>
<evidence type="ECO:0000259" key="2">
    <source>
        <dbReference type="PROSITE" id="PS50883"/>
    </source>
</evidence>
<dbReference type="GO" id="GO:0071111">
    <property type="term" value="F:cyclic-guanylate-specific phosphodiesterase activity"/>
    <property type="evidence" value="ECO:0007669"/>
    <property type="project" value="InterPro"/>
</dbReference>
<dbReference type="CDD" id="cd01948">
    <property type="entry name" value="EAL"/>
    <property type="match status" value="1"/>
</dbReference>
<dbReference type="PANTHER" id="PTHR33121">
    <property type="entry name" value="CYCLIC DI-GMP PHOSPHODIESTERASE PDEF"/>
    <property type="match status" value="1"/>
</dbReference>
<dbReference type="Gene3D" id="3.30.70.270">
    <property type="match status" value="1"/>
</dbReference>
<name>A0A4Y3HYU2_9VIBR</name>
<dbReference type="InterPro" id="IPR001633">
    <property type="entry name" value="EAL_dom"/>
</dbReference>
<proteinExistence type="predicted"/>
<dbReference type="Pfam" id="PF00990">
    <property type="entry name" value="GGDEF"/>
    <property type="match status" value="1"/>
</dbReference>